<accession>A0A2Z5GBT1</accession>
<evidence type="ECO:0000256" key="1">
    <source>
        <dbReference type="SAM" id="MobiDB-lite"/>
    </source>
</evidence>
<geneLocation type="plasmid" evidence="3">
    <name>pacpol3</name>
</geneLocation>
<feature type="compositionally biased region" description="Basic and acidic residues" evidence="1">
    <location>
        <begin position="61"/>
        <end position="70"/>
    </location>
</feature>
<keyword evidence="2" id="KW-0614">Plasmid</keyword>
<reference evidence="2 3" key="1">
    <citation type="journal article" date="2018" name="Front. Microbiol.">
        <title>Hydrolytic Capabilities as a Key to Environmental Success: Chitinolytic and Cellulolytic Acidobacteria From Acidic Sub-arctic Soils and Boreal Peatlands.</title>
        <authorList>
            <person name="Belova S.E."/>
            <person name="Ravin N.V."/>
            <person name="Pankratov T.A."/>
            <person name="Rakitin A.L."/>
            <person name="Ivanova A.A."/>
            <person name="Beletsky A.V."/>
            <person name="Mardanov A.V."/>
            <person name="Sinninghe Damste J.S."/>
            <person name="Dedysh S.N."/>
        </authorList>
    </citation>
    <scope>NUCLEOTIDE SEQUENCE [LARGE SCALE GENOMIC DNA]</scope>
    <source>
        <strain evidence="2 3">SBC82</strain>
        <plasmid evidence="3">pacpol3</plasmid>
    </source>
</reference>
<dbReference type="RefSeq" id="WP_114211580.1">
    <property type="nucleotide sequence ID" value="NZ_CP030844.1"/>
</dbReference>
<dbReference type="AlphaFoldDB" id="A0A2Z5GBT1"/>
<dbReference type="Proteomes" id="UP000253606">
    <property type="component" value="Plasmid pACPOL3"/>
</dbReference>
<organism evidence="2 3">
    <name type="scientific">Acidisarcina polymorpha</name>
    <dbReference type="NCBI Taxonomy" id="2211140"/>
    <lineage>
        <taxon>Bacteria</taxon>
        <taxon>Pseudomonadati</taxon>
        <taxon>Acidobacteriota</taxon>
        <taxon>Terriglobia</taxon>
        <taxon>Terriglobales</taxon>
        <taxon>Acidobacteriaceae</taxon>
        <taxon>Acidisarcina</taxon>
    </lineage>
</organism>
<keyword evidence="3" id="KW-1185">Reference proteome</keyword>
<dbReference type="KEGG" id="abas:ACPOL_7258"/>
<sequence>MTLELGSPNRLVVEFATIEELAERLLATGIALNNRFSLYQDLFAPQSQAAHDEDQAEREDAEYLRNWRPD</sequence>
<gene>
    <name evidence="2" type="ORF">ACPOL_7258</name>
</gene>
<dbReference type="EMBL" id="CP030844">
    <property type="protein sequence ID" value="AXC16448.1"/>
    <property type="molecule type" value="Genomic_DNA"/>
</dbReference>
<feature type="region of interest" description="Disordered" evidence="1">
    <location>
        <begin position="48"/>
        <end position="70"/>
    </location>
</feature>
<name>A0A2Z5GBT1_9BACT</name>
<evidence type="ECO:0000313" key="3">
    <source>
        <dbReference type="Proteomes" id="UP000253606"/>
    </source>
</evidence>
<proteinExistence type="predicted"/>
<protein>
    <submittedName>
        <fullName evidence="2">Uncharacterized protein</fullName>
    </submittedName>
</protein>
<evidence type="ECO:0000313" key="2">
    <source>
        <dbReference type="EMBL" id="AXC16448.1"/>
    </source>
</evidence>